<dbReference type="InterPro" id="IPR008792">
    <property type="entry name" value="PQQD"/>
</dbReference>
<protein>
    <recommendedName>
        <fullName evidence="3">PqqD family protein</fullName>
    </recommendedName>
</protein>
<dbReference type="Pfam" id="PF05402">
    <property type="entry name" value="PqqD"/>
    <property type="match status" value="1"/>
</dbReference>
<comment type="caution">
    <text evidence="1">The sequence shown here is derived from an EMBL/GenBank/DDBJ whole genome shotgun (WGS) entry which is preliminary data.</text>
</comment>
<evidence type="ECO:0008006" key="3">
    <source>
        <dbReference type="Google" id="ProtNLM"/>
    </source>
</evidence>
<keyword evidence="2" id="KW-1185">Reference proteome</keyword>
<sequence>MTTGQICRSQSILTVETEDSVIALNVDSGLYHGLDGSAPRIWALLAEPTTPEAVVNALLADFDIDRDTCTAQVTAFLDGLRQRGLLTDLP</sequence>
<gene>
    <name evidence="1" type="ORF">FHS48_001670</name>
</gene>
<dbReference type="Proteomes" id="UP000544872">
    <property type="component" value="Unassembled WGS sequence"/>
</dbReference>
<dbReference type="InterPro" id="IPR041881">
    <property type="entry name" value="PqqD_sf"/>
</dbReference>
<dbReference type="AlphaFoldDB" id="A0A7X0DLR3"/>
<accession>A0A7X0DLR3</accession>
<reference evidence="1 2" key="1">
    <citation type="submission" date="2020-08" db="EMBL/GenBank/DDBJ databases">
        <title>Genomic Encyclopedia of Type Strains, Phase IV (KMG-IV): sequencing the most valuable type-strain genomes for metagenomic binning, comparative biology and taxonomic classification.</title>
        <authorList>
            <person name="Goeker M."/>
        </authorList>
    </citation>
    <scope>NUCLEOTIDE SEQUENCE [LARGE SCALE GENOMIC DNA]</scope>
    <source>
        <strain evidence="1 2">DSM 11590</strain>
    </source>
</reference>
<dbReference type="RefSeq" id="WP_184263095.1">
    <property type="nucleotide sequence ID" value="NZ_JACIIX010000005.1"/>
</dbReference>
<proteinExistence type="predicted"/>
<dbReference type="EMBL" id="JACIIX010000005">
    <property type="protein sequence ID" value="MBB6210255.1"/>
    <property type="molecule type" value="Genomic_DNA"/>
</dbReference>
<evidence type="ECO:0000313" key="1">
    <source>
        <dbReference type="EMBL" id="MBB6210255.1"/>
    </source>
</evidence>
<organism evidence="1 2">
    <name type="scientific">Novispirillum itersonii</name>
    <name type="common">Aquaspirillum itersonii</name>
    <dbReference type="NCBI Taxonomy" id="189"/>
    <lineage>
        <taxon>Bacteria</taxon>
        <taxon>Pseudomonadati</taxon>
        <taxon>Pseudomonadota</taxon>
        <taxon>Alphaproteobacteria</taxon>
        <taxon>Rhodospirillales</taxon>
        <taxon>Novispirillaceae</taxon>
        <taxon>Novispirillum</taxon>
    </lineage>
</organism>
<evidence type="ECO:0000313" key="2">
    <source>
        <dbReference type="Proteomes" id="UP000544872"/>
    </source>
</evidence>
<dbReference type="Gene3D" id="1.10.10.1150">
    <property type="entry name" value="Coenzyme PQQ synthesis protein D (PqqD)"/>
    <property type="match status" value="1"/>
</dbReference>
<name>A0A7X0DLR3_NOVIT</name>